<gene>
    <name evidence="1" type="ORF">CAP51_07375</name>
</gene>
<evidence type="ECO:0000313" key="1">
    <source>
        <dbReference type="EMBL" id="OUY07562.1"/>
    </source>
</evidence>
<reference evidence="1 2" key="1">
    <citation type="submission" date="2017-05" db="EMBL/GenBank/DDBJ databases">
        <title>Acinetobacter populi ANC 5415 (= PBJ7), whole genome shotgun sequencing project.</title>
        <authorList>
            <person name="Nemec A."/>
            <person name="Radolfova-Krizova L."/>
        </authorList>
    </citation>
    <scope>NUCLEOTIDE SEQUENCE [LARGE SCALE GENOMIC DNA]</scope>
    <source>
        <strain evidence="1 2">PBJ7</strain>
    </source>
</reference>
<proteinExistence type="predicted"/>
<dbReference type="Proteomes" id="UP000196536">
    <property type="component" value="Unassembled WGS sequence"/>
</dbReference>
<dbReference type="RefSeq" id="WP_087620110.1">
    <property type="nucleotide sequence ID" value="NZ_JAKVJF010000033.1"/>
</dbReference>
<dbReference type="OrthoDB" id="6712600at2"/>
<keyword evidence="2" id="KW-1185">Reference proteome</keyword>
<evidence type="ECO:0000313" key="2">
    <source>
        <dbReference type="Proteomes" id="UP000196536"/>
    </source>
</evidence>
<sequence>MSEENGLVLLNQQLVLSKAGFSDLVYEKGTLLKVMMISNDHVVVRDDQDRTFILNDKDQNTLWSFF</sequence>
<dbReference type="EMBL" id="NEXX01000002">
    <property type="protein sequence ID" value="OUY07562.1"/>
    <property type="molecule type" value="Genomic_DNA"/>
</dbReference>
<dbReference type="AlphaFoldDB" id="A0A1Z9YZH5"/>
<name>A0A1Z9YZH5_9GAMM</name>
<accession>A0A1Z9YZH5</accession>
<organism evidence="1 2">
    <name type="scientific">Acinetobacter populi</name>
    <dbReference type="NCBI Taxonomy" id="1582270"/>
    <lineage>
        <taxon>Bacteria</taxon>
        <taxon>Pseudomonadati</taxon>
        <taxon>Pseudomonadota</taxon>
        <taxon>Gammaproteobacteria</taxon>
        <taxon>Moraxellales</taxon>
        <taxon>Moraxellaceae</taxon>
        <taxon>Acinetobacter</taxon>
    </lineage>
</organism>
<comment type="caution">
    <text evidence="1">The sequence shown here is derived from an EMBL/GenBank/DDBJ whole genome shotgun (WGS) entry which is preliminary data.</text>
</comment>
<protein>
    <submittedName>
        <fullName evidence="1">Uncharacterized protein</fullName>
    </submittedName>
</protein>